<name>A0A3S5C6W1_9PLAT</name>
<keyword evidence="3" id="KW-1185">Reference proteome</keyword>
<organism evidence="2 3">
    <name type="scientific">Protopolystoma xenopodis</name>
    <dbReference type="NCBI Taxonomy" id="117903"/>
    <lineage>
        <taxon>Eukaryota</taxon>
        <taxon>Metazoa</taxon>
        <taxon>Spiralia</taxon>
        <taxon>Lophotrochozoa</taxon>
        <taxon>Platyhelminthes</taxon>
        <taxon>Monogenea</taxon>
        <taxon>Polyopisthocotylea</taxon>
        <taxon>Polystomatidea</taxon>
        <taxon>Polystomatidae</taxon>
        <taxon>Protopolystoma</taxon>
    </lineage>
</organism>
<dbReference type="OrthoDB" id="271628at2759"/>
<comment type="caution">
    <text evidence="2">The sequence shown here is derived from an EMBL/GenBank/DDBJ whole genome shotgun (WGS) entry which is preliminary data.</text>
</comment>
<dbReference type="Proteomes" id="UP000784294">
    <property type="component" value="Unassembled WGS sequence"/>
</dbReference>
<reference evidence="2" key="1">
    <citation type="submission" date="2018-11" db="EMBL/GenBank/DDBJ databases">
        <authorList>
            <consortium name="Pathogen Informatics"/>
        </authorList>
    </citation>
    <scope>NUCLEOTIDE SEQUENCE</scope>
</reference>
<dbReference type="EMBL" id="CAAALY010260761">
    <property type="protein sequence ID" value="VEL39299.1"/>
    <property type="molecule type" value="Genomic_DNA"/>
</dbReference>
<dbReference type="PROSITE" id="PS51339">
    <property type="entry name" value="PPASE_MYOTUBULARIN"/>
    <property type="match status" value="1"/>
</dbReference>
<accession>A0A3S5C6W1</accession>
<evidence type="ECO:0000259" key="1">
    <source>
        <dbReference type="PROSITE" id="PS51339"/>
    </source>
</evidence>
<protein>
    <recommendedName>
        <fullName evidence="1">Myotubularin phosphatase domain-containing protein</fullName>
    </recommendedName>
</protein>
<proteinExistence type="predicted"/>
<feature type="domain" description="Myotubularin phosphatase" evidence="1">
    <location>
        <begin position="3"/>
        <end position="50"/>
    </location>
</feature>
<evidence type="ECO:0000313" key="2">
    <source>
        <dbReference type="EMBL" id="VEL39299.1"/>
    </source>
</evidence>
<dbReference type="InterPro" id="IPR010569">
    <property type="entry name" value="Myotubularin-like_Pase_dom"/>
</dbReference>
<sequence length="50" mass="5849">MDGWDWFNLESQFHRMGVPNSSWQLTNINKDYAVAEQCSTEQSRPVLGQF</sequence>
<dbReference type="Pfam" id="PF06602">
    <property type="entry name" value="Myotub-related"/>
    <property type="match status" value="1"/>
</dbReference>
<gene>
    <name evidence="2" type="ORF">PXEA_LOCUS32739</name>
</gene>
<evidence type="ECO:0000313" key="3">
    <source>
        <dbReference type="Proteomes" id="UP000784294"/>
    </source>
</evidence>
<dbReference type="AlphaFoldDB" id="A0A3S5C6W1"/>